<dbReference type="OMA" id="VCANSKW"/>
<dbReference type="Gene3D" id="2.40.40.10">
    <property type="entry name" value="RlpA-like domain"/>
    <property type="match status" value="1"/>
</dbReference>
<gene>
    <name evidence="10" type="ORF">RchiOBHm_Chr7g0178811</name>
</gene>
<comment type="subcellular location">
    <subcellularLocation>
        <location evidence="7">Secreted</location>
        <location evidence="7">Cell wall</location>
    </subcellularLocation>
    <subcellularLocation>
        <location evidence="7">Membrane</location>
        <topology evidence="7">Peripheral membrane protein</topology>
    </subcellularLocation>
</comment>
<dbReference type="Pfam" id="PF01357">
    <property type="entry name" value="Expansin_C"/>
    <property type="match status" value="1"/>
</dbReference>
<dbReference type="InterPro" id="IPR036908">
    <property type="entry name" value="RlpA-like_sf"/>
</dbReference>
<evidence type="ECO:0000313" key="11">
    <source>
        <dbReference type="Proteomes" id="UP000238479"/>
    </source>
</evidence>
<dbReference type="GO" id="GO:0005576">
    <property type="term" value="C:extracellular region"/>
    <property type="evidence" value="ECO:0007669"/>
    <property type="project" value="InterPro"/>
</dbReference>
<name>A0A2P6P1Y6_ROSCH</name>
<dbReference type="PANTHER" id="PTHR31867">
    <property type="entry name" value="EXPANSIN-A15"/>
    <property type="match status" value="1"/>
</dbReference>
<evidence type="ECO:0000259" key="9">
    <source>
        <dbReference type="PROSITE" id="PS50843"/>
    </source>
</evidence>
<dbReference type="Gramene" id="PRQ15936">
    <property type="protein sequence ID" value="PRQ15936"/>
    <property type="gene ID" value="RchiOBHm_Chr7g0178811"/>
</dbReference>
<dbReference type="InterPro" id="IPR007118">
    <property type="entry name" value="Expan_Lol_pI"/>
</dbReference>
<dbReference type="InterPro" id="IPR036749">
    <property type="entry name" value="Expansin_CBD_sf"/>
</dbReference>
<keyword evidence="5" id="KW-0472">Membrane</keyword>
<dbReference type="GO" id="GO:0009664">
    <property type="term" value="P:plant-type cell wall organization"/>
    <property type="evidence" value="ECO:0007669"/>
    <property type="project" value="InterPro"/>
</dbReference>
<keyword evidence="2 7" id="KW-0134">Cell wall</keyword>
<dbReference type="STRING" id="74649.A0A2P6P1Y6"/>
<keyword evidence="4 7" id="KW-0732">Signal</keyword>
<evidence type="ECO:0000313" key="10">
    <source>
        <dbReference type="EMBL" id="PRQ15936.1"/>
    </source>
</evidence>
<dbReference type="SUPFAM" id="SSF49590">
    <property type="entry name" value="PHL pollen allergen"/>
    <property type="match status" value="1"/>
</dbReference>
<accession>A0A2P6P1Y6</accession>
<dbReference type="InterPro" id="IPR007112">
    <property type="entry name" value="Expansin/allergen_DPBB_dom"/>
</dbReference>
<dbReference type="InterPro" id="IPR007117">
    <property type="entry name" value="Expansin_CBD"/>
</dbReference>
<dbReference type="AlphaFoldDB" id="A0A2P6P1Y6"/>
<dbReference type="PROSITE" id="PS50843">
    <property type="entry name" value="EXPANSIN_CBD"/>
    <property type="match status" value="1"/>
</dbReference>
<sequence>MTSLRSCFVIVMIVLNLGMAAAGLSLKRGWQHATATFYGDMNGDETLQGACGYENVIEEGYGLQTTALSEALFNKGRTCGACFLIMCFNSSEWCKKGAGAIRVTATNYCPPSYDEEAPWCNPPRKHFDLSMPMFLNIAEYKAGIVPVVYRRVKCRKSGGIKFVFKGNQGWLLVLVYNVGGAGQVVDVKIKGSQTGWIQMERNWGVNWQVSDDTVQKLQGQSLSFQVTARDGRMVQSDNVAPRDWQLGKTYEGRNF</sequence>
<keyword evidence="6 7" id="KW-0961">Cell wall biogenesis/degradation</keyword>
<dbReference type="CDD" id="cd22274">
    <property type="entry name" value="DPBB_EXPA_N"/>
    <property type="match status" value="1"/>
</dbReference>
<dbReference type="PRINTS" id="PR01226">
    <property type="entry name" value="EXPANSIN"/>
</dbReference>
<reference evidence="10 11" key="1">
    <citation type="journal article" date="2018" name="Nat. Genet.">
        <title>The Rosa genome provides new insights in the design of modern roses.</title>
        <authorList>
            <person name="Bendahmane M."/>
        </authorList>
    </citation>
    <scope>NUCLEOTIDE SEQUENCE [LARGE SCALE GENOMIC DNA]</scope>
    <source>
        <strain evidence="11">cv. Old Blush</strain>
    </source>
</reference>
<feature type="chain" id="PRO_5015212090" description="Expansin" evidence="7">
    <location>
        <begin position="23"/>
        <end position="255"/>
    </location>
</feature>
<dbReference type="Proteomes" id="UP000238479">
    <property type="component" value="Chromosome 7"/>
</dbReference>
<feature type="domain" description="Expansin-like EG45" evidence="8">
    <location>
        <begin position="48"/>
        <end position="159"/>
    </location>
</feature>
<evidence type="ECO:0000256" key="2">
    <source>
        <dbReference type="ARBA" id="ARBA00022512"/>
    </source>
</evidence>
<dbReference type="PRINTS" id="PR01225">
    <property type="entry name" value="EXPANSNFAMLY"/>
</dbReference>
<evidence type="ECO:0000256" key="5">
    <source>
        <dbReference type="ARBA" id="ARBA00023136"/>
    </source>
</evidence>
<dbReference type="Gene3D" id="2.60.40.760">
    <property type="entry name" value="Expansin, cellulose-binding-like domain"/>
    <property type="match status" value="1"/>
</dbReference>
<dbReference type="Pfam" id="PF03330">
    <property type="entry name" value="DPBB_1"/>
    <property type="match status" value="1"/>
</dbReference>
<evidence type="ECO:0000259" key="8">
    <source>
        <dbReference type="PROSITE" id="PS50842"/>
    </source>
</evidence>
<comment type="function">
    <text evidence="7">Causes loosening and extension of plant cell walls by disrupting non-covalent bonding between cellulose microfibrils and matrix glucans. No enzymatic activity has been found.</text>
</comment>
<comment type="similarity">
    <text evidence="1 7">Belongs to the expansin family. Expansin A subfamily.</text>
</comment>
<evidence type="ECO:0000256" key="3">
    <source>
        <dbReference type="ARBA" id="ARBA00022525"/>
    </source>
</evidence>
<feature type="domain" description="Expansin-like CBD" evidence="9">
    <location>
        <begin position="169"/>
        <end position="252"/>
    </location>
</feature>
<evidence type="ECO:0000256" key="7">
    <source>
        <dbReference type="RuleBase" id="RU365023"/>
    </source>
</evidence>
<evidence type="ECO:0000256" key="6">
    <source>
        <dbReference type="ARBA" id="ARBA00023316"/>
    </source>
</evidence>
<dbReference type="GO" id="GO:0016020">
    <property type="term" value="C:membrane"/>
    <property type="evidence" value="ECO:0007669"/>
    <property type="project" value="UniProtKB-SubCell"/>
</dbReference>
<comment type="caution">
    <text evidence="10">The sequence shown here is derived from an EMBL/GenBank/DDBJ whole genome shotgun (WGS) entry which is preliminary data.</text>
</comment>
<keyword evidence="3 7" id="KW-0964">Secreted</keyword>
<dbReference type="SMART" id="SM00837">
    <property type="entry name" value="DPBB_1"/>
    <property type="match status" value="1"/>
</dbReference>
<evidence type="ECO:0000256" key="4">
    <source>
        <dbReference type="ARBA" id="ARBA00022729"/>
    </source>
</evidence>
<dbReference type="EMBL" id="PDCK01000045">
    <property type="protein sequence ID" value="PRQ15936.1"/>
    <property type="molecule type" value="Genomic_DNA"/>
</dbReference>
<organism evidence="10 11">
    <name type="scientific">Rosa chinensis</name>
    <name type="common">China rose</name>
    <dbReference type="NCBI Taxonomy" id="74649"/>
    <lineage>
        <taxon>Eukaryota</taxon>
        <taxon>Viridiplantae</taxon>
        <taxon>Streptophyta</taxon>
        <taxon>Embryophyta</taxon>
        <taxon>Tracheophyta</taxon>
        <taxon>Spermatophyta</taxon>
        <taxon>Magnoliopsida</taxon>
        <taxon>eudicotyledons</taxon>
        <taxon>Gunneridae</taxon>
        <taxon>Pentapetalae</taxon>
        <taxon>rosids</taxon>
        <taxon>fabids</taxon>
        <taxon>Rosales</taxon>
        <taxon>Rosaceae</taxon>
        <taxon>Rosoideae</taxon>
        <taxon>Rosoideae incertae sedis</taxon>
        <taxon>Rosa</taxon>
    </lineage>
</organism>
<feature type="signal peptide" evidence="7">
    <location>
        <begin position="1"/>
        <end position="22"/>
    </location>
</feature>
<dbReference type="GO" id="GO:0009653">
    <property type="term" value="P:anatomical structure morphogenesis"/>
    <property type="evidence" value="ECO:0007669"/>
    <property type="project" value="UniProtKB-ARBA"/>
</dbReference>
<proteinExistence type="inferred from homology"/>
<dbReference type="PROSITE" id="PS50842">
    <property type="entry name" value="EXPANSIN_EG45"/>
    <property type="match status" value="1"/>
</dbReference>
<keyword evidence="11" id="KW-1185">Reference proteome</keyword>
<dbReference type="InterPro" id="IPR002963">
    <property type="entry name" value="Expansin"/>
</dbReference>
<protein>
    <recommendedName>
        <fullName evidence="7">Expansin</fullName>
    </recommendedName>
</protein>
<evidence type="ECO:0000256" key="1">
    <source>
        <dbReference type="ARBA" id="ARBA00005392"/>
    </source>
</evidence>
<dbReference type="InterPro" id="IPR009009">
    <property type="entry name" value="RlpA-like_DPBB"/>
</dbReference>
<dbReference type="SUPFAM" id="SSF50685">
    <property type="entry name" value="Barwin-like endoglucanases"/>
    <property type="match status" value="1"/>
</dbReference>